<dbReference type="PANTHER" id="PTHR40257">
    <property type="match status" value="1"/>
</dbReference>
<dbReference type="EMBL" id="JBEPTQ010000002">
    <property type="protein sequence ID" value="MET4718544.1"/>
    <property type="molecule type" value="Genomic_DNA"/>
</dbReference>
<dbReference type="InterPro" id="IPR011008">
    <property type="entry name" value="Dimeric_a/b-barrel"/>
</dbReference>
<name>A0ABV2RNP1_BRAJP</name>
<accession>A0ABV2RNP1</accession>
<protein>
    <submittedName>
        <fullName evidence="1">Uncharacterized protein (DUF1330 family)</fullName>
    </submittedName>
</protein>
<dbReference type="SUPFAM" id="SSF54909">
    <property type="entry name" value="Dimeric alpha+beta barrel"/>
    <property type="match status" value="1"/>
</dbReference>
<dbReference type="Proteomes" id="UP001549291">
    <property type="component" value="Unassembled WGS sequence"/>
</dbReference>
<gene>
    <name evidence="1" type="ORF">ABIF63_002650</name>
</gene>
<reference evidence="1 2" key="1">
    <citation type="submission" date="2024-06" db="EMBL/GenBank/DDBJ databases">
        <title>Genomic Encyclopedia of Type Strains, Phase V (KMG-V): Genome sequencing to study the core and pangenomes of soil and plant-associated prokaryotes.</title>
        <authorList>
            <person name="Whitman W."/>
        </authorList>
    </citation>
    <scope>NUCLEOTIDE SEQUENCE [LARGE SCALE GENOMIC DNA]</scope>
    <source>
        <strain evidence="1 2">USDA 160</strain>
    </source>
</reference>
<keyword evidence="2" id="KW-1185">Reference proteome</keyword>
<evidence type="ECO:0000313" key="1">
    <source>
        <dbReference type="EMBL" id="MET4718544.1"/>
    </source>
</evidence>
<organism evidence="1 2">
    <name type="scientific">Bradyrhizobium japonicum</name>
    <dbReference type="NCBI Taxonomy" id="375"/>
    <lineage>
        <taxon>Bacteria</taxon>
        <taxon>Pseudomonadati</taxon>
        <taxon>Pseudomonadota</taxon>
        <taxon>Alphaproteobacteria</taxon>
        <taxon>Hyphomicrobiales</taxon>
        <taxon>Nitrobacteraceae</taxon>
        <taxon>Bradyrhizobium</taxon>
    </lineage>
</organism>
<dbReference type="Gene3D" id="3.30.70.100">
    <property type="match status" value="1"/>
</dbReference>
<sequence length="142" mass="15834">MQAWLEEVSLAVNMLNIEGLEKLDPNAPVVMLNLMRFHERSRDGDGSGWDAYLRYSAITVPMIRARGGTLLWTGEAKAVALGPHQGNGWDFVALVYYPTVAAFIDMMTSEAYETQADPHRVNGCAEHVIIATREAYSKFKTK</sequence>
<evidence type="ECO:0000313" key="2">
    <source>
        <dbReference type="Proteomes" id="UP001549291"/>
    </source>
</evidence>
<comment type="caution">
    <text evidence="1">The sequence shown here is derived from an EMBL/GenBank/DDBJ whole genome shotgun (WGS) entry which is preliminary data.</text>
</comment>
<proteinExistence type="predicted"/>
<dbReference type="PANTHER" id="PTHR40257:SF1">
    <property type="entry name" value="DUF1330 DOMAIN-CONTAINING PROTEIN"/>
    <property type="match status" value="1"/>
</dbReference>